<dbReference type="EMBL" id="BSYO01000033">
    <property type="protein sequence ID" value="GMH27895.1"/>
    <property type="molecule type" value="Genomic_DNA"/>
</dbReference>
<evidence type="ECO:0000313" key="3">
    <source>
        <dbReference type="Proteomes" id="UP001279734"/>
    </source>
</evidence>
<proteinExistence type="predicted"/>
<dbReference type="Proteomes" id="UP001279734">
    <property type="component" value="Unassembled WGS sequence"/>
</dbReference>
<keyword evidence="3" id="KW-1185">Reference proteome</keyword>
<dbReference type="AlphaFoldDB" id="A0AAD3TE51"/>
<evidence type="ECO:0000256" key="1">
    <source>
        <dbReference type="SAM" id="Phobius"/>
    </source>
</evidence>
<keyword evidence="1" id="KW-1133">Transmembrane helix</keyword>
<keyword evidence="1" id="KW-0472">Membrane</keyword>
<feature type="transmembrane region" description="Helical" evidence="1">
    <location>
        <begin position="40"/>
        <end position="59"/>
    </location>
</feature>
<accession>A0AAD3TE51</accession>
<reference evidence="2" key="1">
    <citation type="submission" date="2023-05" db="EMBL/GenBank/DDBJ databases">
        <title>Nepenthes gracilis genome sequencing.</title>
        <authorList>
            <person name="Fukushima K."/>
        </authorList>
    </citation>
    <scope>NUCLEOTIDE SEQUENCE</scope>
    <source>
        <strain evidence="2">SING2019-196</strain>
    </source>
</reference>
<keyword evidence="1" id="KW-0812">Transmembrane</keyword>
<protein>
    <submittedName>
        <fullName evidence="2">Uncharacterized protein</fullName>
    </submittedName>
</protein>
<name>A0AAD3TE51_NEPGR</name>
<gene>
    <name evidence="2" type="ORF">Nepgr_029738</name>
</gene>
<comment type="caution">
    <text evidence="2">The sequence shown here is derived from an EMBL/GenBank/DDBJ whole genome shotgun (WGS) entry which is preliminary data.</text>
</comment>
<organism evidence="2 3">
    <name type="scientific">Nepenthes gracilis</name>
    <name type="common">Slender pitcher plant</name>
    <dbReference type="NCBI Taxonomy" id="150966"/>
    <lineage>
        <taxon>Eukaryota</taxon>
        <taxon>Viridiplantae</taxon>
        <taxon>Streptophyta</taxon>
        <taxon>Embryophyta</taxon>
        <taxon>Tracheophyta</taxon>
        <taxon>Spermatophyta</taxon>
        <taxon>Magnoliopsida</taxon>
        <taxon>eudicotyledons</taxon>
        <taxon>Gunneridae</taxon>
        <taxon>Pentapetalae</taxon>
        <taxon>Caryophyllales</taxon>
        <taxon>Nepenthaceae</taxon>
        <taxon>Nepenthes</taxon>
    </lineage>
</organism>
<sequence>MRGSKGQSGKERIGRGLGFVALSCAVVGYAGEGCGREEEVAPLLPFGFTGLNGLLVFPVNTLSAQGAKWCTDGPAANGGVRCMRRMKRRGSRGQSGKERFGRGLGFCFSERHGGGLCRVRRQPRGGGGAGRCALVVVGGGS</sequence>
<evidence type="ECO:0000313" key="2">
    <source>
        <dbReference type="EMBL" id="GMH27895.1"/>
    </source>
</evidence>